<dbReference type="Proteomes" id="UP000682733">
    <property type="component" value="Unassembled WGS sequence"/>
</dbReference>
<dbReference type="Pfam" id="PF14977">
    <property type="entry name" value="FAM194"/>
    <property type="match status" value="1"/>
</dbReference>
<dbReference type="EMBL" id="CAJOBC010000415">
    <property type="protein sequence ID" value="CAF3583274.1"/>
    <property type="molecule type" value="Genomic_DNA"/>
</dbReference>
<evidence type="ECO:0000313" key="6">
    <source>
        <dbReference type="EMBL" id="CAF3583274.1"/>
    </source>
</evidence>
<dbReference type="Proteomes" id="UP000677228">
    <property type="component" value="Unassembled WGS sequence"/>
</dbReference>
<keyword evidence="8" id="KW-1185">Reference proteome</keyword>
<dbReference type="PANTHER" id="PTHR23093:SF16">
    <property type="entry name" value="FAM194 C-TERMINAL DOMAIN-CONTAINING PROTEIN"/>
    <property type="match status" value="1"/>
</dbReference>
<feature type="region of interest" description="Disordered" evidence="2">
    <location>
        <begin position="73"/>
        <end position="94"/>
    </location>
</feature>
<evidence type="ECO:0000313" key="5">
    <source>
        <dbReference type="EMBL" id="CAF1216616.1"/>
    </source>
</evidence>
<feature type="domain" description="FAM194 C-terminal" evidence="3">
    <location>
        <begin position="395"/>
        <end position="595"/>
    </location>
</feature>
<organism evidence="4 8">
    <name type="scientific">Didymodactylos carnosus</name>
    <dbReference type="NCBI Taxonomy" id="1234261"/>
    <lineage>
        <taxon>Eukaryota</taxon>
        <taxon>Metazoa</taxon>
        <taxon>Spiralia</taxon>
        <taxon>Gnathifera</taxon>
        <taxon>Rotifera</taxon>
        <taxon>Eurotatoria</taxon>
        <taxon>Bdelloidea</taxon>
        <taxon>Philodinida</taxon>
        <taxon>Philodinidae</taxon>
        <taxon>Didymodactylos</taxon>
    </lineage>
</organism>
<dbReference type="Proteomes" id="UP000663829">
    <property type="component" value="Unassembled WGS sequence"/>
</dbReference>
<accession>A0A813SNV4</accession>
<feature type="compositionally biased region" description="Polar residues" evidence="2">
    <location>
        <begin position="212"/>
        <end position="229"/>
    </location>
</feature>
<evidence type="ECO:0000256" key="1">
    <source>
        <dbReference type="SAM" id="Coils"/>
    </source>
</evidence>
<feature type="region of interest" description="Disordered" evidence="2">
    <location>
        <begin position="602"/>
        <end position="624"/>
    </location>
</feature>
<comment type="caution">
    <text evidence="4">The sequence shown here is derived from an EMBL/GenBank/DDBJ whole genome shotgun (WGS) entry which is preliminary data.</text>
</comment>
<keyword evidence="1" id="KW-0175">Coiled coil</keyword>
<feature type="region of interest" description="Disordered" evidence="2">
    <location>
        <begin position="197"/>
        <end position="230"/>
    </location>
</feature>
<evidence type="ECO:0000259" key="3">
    <source>
        <dbReference type="Pfam" id="PF14977"/>
    </source>
</evidence>
<feature type="coiled-coil region" evidence="1">
    <location>
        <begin position="119"/>
        <end position="149"/>
    </location>
</feature>
<evidence type="ECO:0000313" key="8">
    <source>
        <dbReference type="Proteomes" id="UP000663829"/>
    </source>
</evidence>
<dbReference type="InterPro" id="IPR029281">
    <property type="entry name" value="FAM194_C"/>
</dbReference>
<name>A0A813SNV4_9BILA</name>
<reference evidence="4" key="1">
    <citation type="submission" date="2021-02" db="EMBL/GenBank/DDBJ databases">
        <authorList>
            <person name="Nowell W R."/>
        </authorList>
    </citation>
    <scope>NUCLEOTIDE SEQUENCE</scope>
</reference>
<sequence>MRKFETVDLYFTALHEAAVASSLTQLIRCRMSRGAYFFDQNSPHYRSTRRYKRHPDELQRALQEAKLIDETQIPTSATSVTAGETEEKLKSSSTSNILTQIQRELFHKTNTTIVPDVLISELEDIIQRIEDENKIYAEADNEEEEQLQERQSLPGQVIMMLHANWNDLTEDADYKFKTWRTKYAEDQWRKYVERKRQEQQRQGIGGKKQLHNRQSVGSSRSNISHTRMSQLKVGLSRTQRALSRISFFSSNDDLTARTKLKQIQGSQDSLDNQKKDALSVEFKLSKVTNEIATQTPKGISFDVTKPITDSQDDAIVAIRKKGRKILSDSIARIHATAGDPTTRQAPRIFFYGDHPQLRSKSTLLNFNDQARRQKSKFILSILRHEIPEPYSCDIEIPTNKKKYYLELADGTIQLYYPSGHLAMQRIPVSNHPSSYSTLLYDDNDIQFEQFLGIITSQGSVVIMQPGLHARFISNDDRGLLCNGKTGLAERQMRWHSDQNYPRTQSVLSTSQDYMSPHQNDELPPENDVQLQLNSYMQLEYTSPYDIRFAFGCNREEYKFQFGCIQKDTSNIGQAITKLNESMNLQKSISKKKINSTNKIIQSSSNTVASSQHGSQDGDGKSGNIDQTTKQIQIERLLDGNINLKELPYTKELLHLRKKIRNICDSWLKEYRTALGTSN</sequence>
<evidence type="ECO:0000256" key="2">
    <source>
        <dbReference type="SAM" id="MobiDB-lite"/>
    </source>
</evidence>
<proteinExistence type="predicted"/>
<evidence type="ECO:0000313" key="4">
    <source>
        <dbReference type="EMBL" id="CAF0798425.1"/>
    </source>
</evidence>
<dbReference type="OrthoDB" id="6351677at2759"/>
<feature type="compositionally biased region" description="Polar residues" evidence="2">
    <location>
        <begin position="73"/>
        <end position="82"/>
    </location>
</feature>
<evidence type="ECO:0000313" key="7">
    <source>
        <dbReference type="EMBL" id="CAF4025005.1"/>
    </source>
</evidence>
<dbReference type="PANTHER" id="PTHR23093">
    <property type="entry name" value="SIMILAR TO CHROMOSOME 3 OPEN READING FRAME 20"/>
    <property type="match status" value="1"/>
</dbReference>
<gene>
    <name evidence="4" type="ORF">GPM918_LOCUS3382</name>
    <name evidence="5" type="ORF">OVA965_LOCUS24712</name>
    <name evidence="6" type="ORF">SRO942_LOCUS3382</name>
    <name evidence="7" type="ORF">TMI583_LOCUS25431</name>
</gene>
<dbReference type="EMBL" id="CAJNOQ010000415">
    <property type="protein sequence ID" value="CAF0798425.1"/>
    <property type="molecule type" value="Genomic_DNA"/>
</dbReference>
<dbReference type="AlphaFoldDB" id="A0A813SNV4"/>
<dbReference type="EMBL" id="CAJNOK010015012">
    <property type="protein sequence ID" value="CAF1216616.1"/>
    <property type="molecule type" value="Genomic_DNA"/>
</dbReference>
<protein>
    <recommendedName>
        <fullName evidence="3">FAM194 C-terminal domain-containing protein</fullName>
    </recommendedName>
</protein>
<dbReference type="Proteomes" id="UP000681722">
    <property type="component" value="Unassembled WGS sequence"/>
</dbReference>
<dbReference type="EMBL" id="CAJOBA010036546">
    <property type="protein sequence ID" value="CAF4025005.1"/>
    <property type="molecule type" value="Genomic_DNA"/>
</dbReference>